<keyword evidence="2" id="KW-1185">Reference proteome</keyword>
<name>A0A2N5XST8_9HYPH</name>
<evidence type="ECO:0000313" key="1">
    <source>
        <dbReference type="EMBL" id="PLW77582.1"/>
    </source>
</evidence>
<protein>
    <submittedName>
        <fullName evidence="1">Uncharacterized protein</fullName>
    </submittedName>
</protein>
<accession>A0A2N5XST8</accession>
<dbReference type="AlphaFoldDB" id="A0A2N5XST8"/>
<dbReference type="EMBL" id="PKUQ01000016">
    <property type="protein sequence ID" value="PLW77582.1"/>
    <property type="molecule type" value="Genomic_DNA"/>
</dbReference>
<reference evidence="1 2" key="1">
    <citation type="submission" date="2018-01" db="EMBL/GenBank/DDBJ databases">
        <title>The draft genome sequence of Cohaesibacter sp. H1304.</title>
        <authorList>
            <person name="Wang N.-N."/>
            <person name="Du Z.-J."/>
        </authorList>
    </citation>
    <scope>NUCLEOTIDE SEQUENCE [LARGE SCALE GENOMIC DNA]</scope>
    <source>
        <strain evidence="1 2">H1304</strain>
    </source>
</reference>
<organism evidence="1 2">
    <name type="scientific">Cohaesibacter celericrescens</name>
    <dbReference type="NCBI Taxonomy" id="2067669"/>
    <lineage>
        <taxon>Bacteria</taxon>
        <taxon>Pseudomonadati</taxon>
        <taxon>Pseudomonadota</taxon>
        <taxon>Alphaproteobacteria</taxon>
        <taxon>Hyphomicrobiales</taxon>
        <taxon>Cohaesibacteraceae</taxon>
    </lineage>
</organism>
<gene>
    <name evidence="1" type="ORF">C0081_09730</name>
</gene>
<comment type="caution">
    <text evidence="1">The sequence shown here is derived from an EMBL/GenBank/DDBJ whole genome shotgun (WGS) entry which is preliminary data.</text>
</comment>
<sequence length="62" mass="7339">MVFARLQPQYAGTFRHSRATGICGTWMLRLNVDIFSSDVLPYRRLDDSRWFGLWPARLELCF</sequence>
<evidence type="ECO:0000313" key="2">
    <source>
        <dbReference type="Proteomes" id="UP000234881"/>
    </source>
</evidence>
<dbReference type="Proteomes" id="UP000234881">
    <property type="component" value="Unassembled WGS sequence"/>
</dbReference>
<proteinExistence type="predicted"/>